<proteinExistence type="predicted"/>
<protein>
    <submittedName>
        <fullName evidence="1">Uncharacterized protein</fullName>
    </submittedName>
</protein>
<accession>A0ACB6F533</accession>
<sequence>MATSMLSSGGIALVGAPDSDAGLKDGKQPPVQAMQVDITQDIVDELLESVRSGKSPQIIFGRTPQLKYGEKTHMLQSSTELHRYELYKSSGTGSDDSLEFAGLINHSLLVHKAEDVTAGVDSALEQLRSNMAAISEFKEANKTIVGDAAPGRTPAHRRFPSTGFKAHLAPSMMGSPLLSAPSSPMHKRPPTSQPSNSHDTIVSALRVPIIHLLAREPATEASLAATCRTSLAIIRDVLPKIAKRSTADADKWQLTDKSFREVNPFKFPYQSPEDRQQAIDGAIKSFDRQRLAKDDKLWQILLPRDQRGQGICLSRSTVKAPEAKPKAKASTPMHKISDLTKKKPVAKKAADKPAVEKKPKVAKEPEIKPKSSIKEKYLAREKEKEKEKEKQKAAVNVKEVKEAPKATAPTTSAPLSSTPRPVAPSKLSMPATDGPEIRTKKVPAPEGNSNPRAKPKMSGRESQRDRPTNRPFKPTMPINTKPKNPSPLSASPPVNASDFEDSHPVHKALAAAPSPAKTAAGNSDSSLKRKANNIDSDIHNHLAVKKQHVDRSTATHTPSHTNSKATGSTPSSTSSVKRKSDDSSSSNTPSTAPKVRKVANIDTGLASRYHHNNPRASPGASSTSTTSPSMPSLSFRQTVELSQKFQKYYKRYEELYWKLTEAEKPPTEAQRNDLLKMHKKLEEMKKEIKAGAGVHR</sequence>
<comment type="caution">
    <text evidence="1">The sequence shown here is derived from an EMBL/GenBank/DDBJ whole genome shotgun (WGS) entry which is preliminary data.</text>
</comment>
<reference evidence="1 2" key="1">
    <citation type="journal article" date="2019" name="bioRxiv">
        <title>Genomics, evolutionary history and diagnostics of the Alternaria alternata species group including apple and Asian pear pathotypes.</title>
        <authorList>
            <person name="Armitage A.D."/>
            <person name="Cockerton H.M."/>
            <person name="Sreenivasaprasad S."/>
            <person name="Woodhall J.W."/>
            <person name="Lane C.R."/>
            <person name="Harrison R.J."/>
            <person name="Clarkson J.P."/>
        </authorList>
    </citation>
    <scope>NUCLEOTIDE SEQUENCE [LARGE SCALE GENOMIC DNA]</scope>
    <source>
        <strain evidence="1 2">FERA 650</strain>
    </source>
</reference>
<evidence type="ECO:0000313" key="2">
    <source>
        <dbReference type="Proteomes" id="UP000293547"/>
    </source>
</evidence>
<name>A0ACB6F533_9PLEO</name>
<keyword evidence="2" id="KW-1185">Reference proteome</keyword>
<dbReference type="Proteomes" id="UP000293547">
    <property type="component" value="Unassembled WGS sequence"/>
</dbReference>
<gene>
    <name evidence="1" type="ORF">AG0111_0g12415</name>
</gene>
<evidence type="ECO:0000313" key="1">
    <source>
        <dbReference type="EMBL" id="KAB2099519.1"/>
    </source>
</evidence>
<organism evidence="1 2">
    <name type="scientific">Alternaria gaisen</name>
    <dbReference type="NCBI Taxonomy" id="167740"/>
    <lineage>
        <taxon>Eukaryota</taxon>
        <taxon>Fungi</taxon>
        <taxon>Dikarya</taxon>
        <taxon>Ascomycota</taxon>
        <taxon>Pezizomycotina</taxon>
        <taxon>Dothideomycetes</taxon>
        <taxon>Pleosporomycetidae</taxon>
        <taxon>Pleosporales</taxon>
        <taxon>Pleosporineae</taxon>
        <taxon>Pleosporaceae</taxon>
        <taxon>Alternaria</taxon>
        <taxon>Alternaria sect. Alternaria</taxon>
    </lineage>
</organism>
<dbReference type="EMBL" id="PDWZ02000017">
    <property type="protein sequence ID" value="KAB2099519.1"/>
    <property type="molecule type" value="Genomic_DNA"/>
</dbReference>